<sequence length="206" mass="23091">MNKLIQCFLQESIGAALTDDELLKYEVPEETAKRFPYYLSGYDYEGAPIWIWELGKWDFVPTITNGGEELEAANKATDQMFLRFRKSGKDAPDQQGFNVIMDMDGYTLSKAVDVRALGVVLGKFRKFGELLKSADLKHGWIVNVNAIFESVLRLGAPLVGNTRANFEVHGTNPAKWKPALLKDLPKDQIPEWYGGEPGFAPVKVYG</sequence>
<dbReference type="AlphaFoldDB" id="A0A8J2IXK5"/>
<name>A0A8J2IXK5_9HEXA</name>
<comment type="caution">
    <text evidence="2">The sequence shown here is derived from an EMBL/GenBank/DDBJ whole genome shotgun (WGS) entry which is preliminary data.</text>
</comment>
<dbReference type="PANTHER" id="PTHR23324:SF83">
    <property type="entry name" value="SEC14-LIKE PROTEIN 2"/>
    <property type="match status" value="1"/>
</dbReference>
<dbReference type="PANTHER" id="PTHR23324">
    <property type="entry name" value="SEC14 RELATED PROTEIN"/>
    <property type="match status" value="1"/>
</dbReference>
<protein>
    <recommendedName>
        <fullName evidence="1">CRAL-TRIO domain-containing protein</fullName>
    </recommendedName>
</protein>
<dbReference type="PROSITE" id="PS50191">
    <property type="entry name" value="CRAL_TRIO"/>
    <property type="match status" value="1"/>
</dbReference>
<dbReference type="GO" id="GO:0005737">
    <property type="term" value="C:cytoplasm"/>
    <property type="evidence" value="ECO:0007669"/>
    <property type="project" value="TreeGrafter"/>
</dbReference>
<dbReference type="Pfam" id="PF00650">
    <property type="entry name" value="CRAL_TRIO"/>
    <property type="match status" value="1"/>
</dbReference>
<organism evidence="2 3">
    <name type="scientific">Allacma fusca</name>
    <dbReference type="NCBI Taxonomy" id="39272"/>
    <lineage>
        <taxon>Eukaryota</taxon>
        <taxon>Metazoa</taxon>
        <taxon>Ecdysozoa</taxon>
        <taxon>Arthropoda</taxon>
        <taxon>Hexapoda</taxon>
        <taxon>Collembola</taxon>
        <taxon>Symphypleona</taxon>
        <taxon>Sminthuridae</taxon>
        <taxon>Allacma</taxon>
    </lineage>
</organism>
<dbReference type="InterPro" id="IPR051064">
    <property type="entry name" value="SEC14/CRAL-TRIO_domain"/>
</dbReference>
<reference evidence="2" key="1">
    <citation type="submission" date="2021-06" db="EMBL/GenBank/DDBJ databases">
        <authorList>
            <person name="Hodson N. C."/>
            <person name="Mongue J. A."/>
            <person name="Jaron S. K."/>
        </authorList>
    </citation>
    <scope>NUCLEOTIDE SEQUENCE</scope>
</reference>
<evidence type="ECO:0000313" key="3">
    <source>
        <dbReference type="Proteomes" id="UP000708208"/>
    </source>
</evidence>
<dbReference type="EMBL" id="CAJVCH010001802">
    <property type="protein sequence ID" value="CAG7641142.1"/>
    <property type="molecule type" value="Genomic_DNA"/>
</dbReference>
<accession>A0A8J2IXK5</accession>
<evidence type="ECO:0000259" key="1">
    <source>
        <dbReference type="PROSITE" id="PS50191"/>
    </source>
</evidence>
<dbReference type="InterPro" id="IPR001251">
    <property type="entry name" value="CRAL-TRIO_dom"/>
</dbReference>
<proteinExistence type="predicted"/>
<keyword evidence="3" id="KW-1185">Reference proteome</keyword>
<dbReference type="Proteomes" id="UP000708208">
    <property type="component" value="Unassembled WGS sequence"/>
</dbReference>
<dbReference type="OrthoDB" id="1434354at2759"/>
<gene>
    <name evidence="2" type="ORF">AFUS01_LOCUS409</name>
</gene>
<dbReference type="CDD" id="cd00170">
    <property type="entry name" value="SEC14"/>
    <property type="match status" value="1"/>
</dbReference>
<feature type="domain" description="CRAL-TRIO" evidence="1">
    <location>
        <begin position="27"/>
        <end position="201"/>
    </location>
</feature>
<evidence type="ECO:0000313" key="2">
    <source>
        <dbReference type="EMBL" id="CAG7641142.1"/>
    </source>
</evidence>